<dbReference type="SMART" id="SM00471">
    <property type="entry name" value="HDc"/>
    <property type="match status" value="1"/>
</dbReference>
<dbReference type="RefSeq" id="WP_193436651.1">
    <property type="nucleotide sequence ID" value="NZ_CP063144.1"/>
</dbReference>
<keyword evidence="3" id="KW-1185">Reference proteome</keyword>
<dbReference type="KEGG" id="tcs:IMZ38_02755"/>
<protein>
    <submittedName>
        <fullName evidence="2">HD domain-containing protein</fullName>
    </submittedName>
</protein>
<dbReference type="EMBL" id="CP063144">
    <property type="protein sequence ID" value="QOR94855.1"/>
    <property type="molecule type" value="Genomic_DNA"/>
</dbReference>
<evidence type="ECO:0000313" key="2">
    <source>
        <dbReference type="EMBL" id="QOR94855.1"/>
    </source>
</evidence>
<name>A0A7M1URF6_9CREN</name>
<dbReference type="Gene3D" id="1.10.3210.10">
    <property type="entry name" value="Hypothetical protein af1432"/>
    <property type="match status" value="1"/>
</dbReference>
<dbReference type="InterPro" id="IPR006674">
    <property type="entry name" value="HD_domain"/>
</dbReference>
<evidence type="ECO:0000259" key="1">
    <source>
        <dbReference type="PROSITE" id="PS51831"/>
    </source>
</evidence>
<proteinExistence type="predicted"/>
<dbReference type="CDD" id="cd00077">
    <property type="entry name" value="HDc"/>
    <property type="match status" value="1"/>
</dbReference>
<feature type="domain" description="HD" evidence="1">
    <location>
        <begin position="19"/>
        <end position="124"/>
    </location>
</feature>
<organism evidence="2 3">
    <name type="scientific">Thermosphaera chiliense</name>
    <dbReference type="NCBI Taxonomy" id="3402707"/>
    <lineage>
        <taxon>Archaea</taxon>
        <taxon>Thermoproteota</taxon>
        <taxon>Thermoprotei</taxon>
        <taxon>Desulfurococcales</taxon>
        <taxon>Desulfurococcaceae</taxon>
        <taxon>Thermosphaera</taxon>
    </lineage>
</organism>
<evidence type="ECO:0000313" key="3">
    <source>
        <dbReference type="Proteomes" id="UP000593766"/>
    </source>
</evidence>
<dbReference type="PROSITE" id="PS51831">
    <property type="entry name" value="HD"/>
    <property type="match status" value="1"/>
</dbReference>
<reference evidence="2 3" key="1">
    <citation type="submission" date="2020-10" db="EMBL/GenBank/DDBJ databases">
        <title>Complete genome sequence of Thermosphaera aggregans strain 3507.</title>
        <authorList>
            <person name="Zayulina K.S."/>
            <person name="Elcheninov A.G."/>
            <person name="Toshchakov S.V."/>
            <person name="Kublanov I.V."/>
            <person name="Kochetkova T.V."/>
        </authorList>
    </citation>
    <scope>NUCLEOTIDE SEQUENCE [LARGE SCALE GENOMIC DNA]</scope>
    <source>
        <strain evidence="2 3">3507</strain>
    </source>
</reference>
<gene>
    <name evidence="2" type="ORF">IMZ38_02755</name>
</gene>
<dbReference type="Proteomes" id="UP000593766">
    <property type="component" value="Chromosome"/>
</dbReference>
<dbReference type="SUPFAM" id="SSF109604">
    <property type="entry name" value="HD-domain/PDEase-like"/>
    <property type="match status" value="1"/>
</dbReference>
<dbReference type="PANTHER" id="PTHR33594:SF1">
    <property type="entry name" value="HD_PDEASE DOMAIN-CONTAINING PROTEIN"/>
    <property type="match status" value="1"/>
</dbReference>
<dbReference type="GeneID" id="59454303"/>
<dbReference type="AlphaFoldDB" id="A0A7M1URF6"/>
<dbReference type="OrthoDB" id="17914at2157"/>
<accession>A0A7M1URF6</accession>
<dbReference type="Pfam" id="PF01966">
    <property type="entry name" value="HD"/>
    <property type="match status" value="1"/>
</dbReference>
<dbReference type="PANTHER" id="PTHR33594">
    <property type="entry name" value="SUPERFAMILY HYDROLASE, PUTATIVE (AFU_ORTHOLOGUE AFUA_1G03035)-RELATED"/>
    <property type="match status" value="1"/>
</dbReference>
<dbReference type="InterPro" id="IPR003607">
    <property type="entry name" value="HD/PDEase_dom"/>
</dbReference>
<sequence length="194" mass="21784">MRIIESLVKALLGGDFDHGYPHVERVLKWAERIVSAENLVVDRELLETIILLHDVGRIIGEPHAYYSGLLAEELLKELGIDHAVIGRVVNAIQYHSFSYARNHNIQPGSTEALVLSDADKLDALGVVGFIRVFLYSCRNGRSLEDTLRHFDEKIFKLSGEVKFHYSRLKALELAEKTRGLLNELLVESGTPALP</sequence>